<dbReference type="PIRSF" id="PIRSF005604">
    <property type="entry name" value="XET"/>
    <property type="match status" value="1"/>
</dbReference>
<dbReference type="InterPro" id="IPR044791">
    <property type="entry name" value="Beta-glucanase/XTH"/>
</dbReference>
<dbReference type="Pfam" id="PF06955">
    <property type="entry name" value="XET_C"/>
    <property type="match status" value="1"/>
</dbReference>
<evidence type="ECO:0000256" key="5">
    <source>
        <dbReference type="ARBA" id="ARBA00023295"/>
    </source>
</evidence>
<keyword evidence="8" id="KW-0961">Cell wall biogenesis/degradation</keyword>
<proteinExistence type="inferred from homology"/>
<evidence type="ECO:0000259" key="9">
    <source>
        <dbReference type="PROSITE" id="PS51762"/>
    </source>
</evidence>
<dbReference type="EC" id="2.4.1.207" evidence="8"/>
<evidence type="ECO:0000256" key="6">
    <source>
        <dbReference type="PIRSR" id="PIRSR005604-1"/>
    </source>
</evidence>
<feature type="glycosylation site" description="N-linked (GlcNAc...) asparagine" evidence="7">
    <location>
        <position position="114"/>
    </location>
</feature>
<accession>A0A0E0QG26</accession>
<dbReference type="GO" id="GO:0042546">
    <property type="term" value="P:cell wall biogenesis"/>
    <property type="evidence" value="ECO:0007669"/>
    <property type="project" value="InterPro"/>
</dbReference>
<evidence type="ECO:0000256" key="8">
    <source>
        <dbReference type="RuleBase" id="RU361120"/>
    </source>
</evidence>
<comment type="function">
    <text evidence="8">Catalyzes xyloglucan endohydrolysis (XEH) and/or endotransglycosylation (XET). Cleaves and religates xyloglucan polymers, an essential constituent of the primary cell wall, and thereby participates in cell wall construction of growing tissues.</text>
</comment>
<evidence type="ECO:0000256" key="7">
    <source>
        <dbReference type="PIRSR" id="PIRSR005604-2"/>
    </source>
</evidence>
<dbReference type="Pfam" id="PF00722">
    <property type="entry name" value="Glyco_hydro_16"/>
    <property type="match status" value="1"/>
</dbReference>
<dbReference type="GO" id="GO:0016762">
    <property type="term" value="F:xyloglucan:xyloglucosyl transferase activity"/>
    <property type="evidence" value="ECO:0007669"/>
    <property type="project" value="UniProtKB-EC"/>
</dbReference>
<feature type="active site" description="Nucleophile" evidence="6">
    <location>
        <position position="106"/>
    </location>
</feature>
<dbReference type="Gene3D" id="2.60.120.200">
    <property type="match status" value="1"/>
</dbReference>
<dbReference type="GO" id="GO:0048046">
    <property type="term" value="C:apoplast"/>
    <property type="evidence" value="ECO:0007669"/>
    <property type="project" value="UniProtKB-SubCell"/>
</dbReference>
<comment type="similarity">
    <text evidence="8">Belongs to the glycosyl hydrolase 16 family.</text>
</comment>
<dbReference type="InterPro" id="IPR008263">
    <property type="entry name" value="GH16_AS"/>
</dbReference>
<dbReference type="InterPro" id="IPR000757">
    <property type="entry name" value="Beta-glucanase-like"/>
</dbReference>
<feature type="signal peptide" evidence="8">
    <location>
        <begin position="1"/>
        <end position="25"/>
    </location>
</feature>
<name>A0A0E0QG26_ORYRU</name>
<dbReference type="InterPro" id="IPR016455">
    <property type="entry name" value="XTH"/>
</dbReference>
<dbReference type="GO" id="GO:0010411">
    <property type="term" value="P:xyloglucan metabolic process"/>
    <property type="evidence" value="ECO:0007669"/>
    <property type="project" value="InterPro"/>
</dbReference>
<evidence type="ECO:0000313" key="10">
    <source>
        <dbReference type="EnsemblPlants" id="ORUFI08G08160.1"/>
    </source>
</evidence>
<dbReference type="OMA" id="CPAGANE"/>
<keyword evidence="8" id="KW-0134">Cell wall</keyword>
<dbReference type="HOGENOM" id="CLU_048041_0_1_1"/>
<dbReference type="Gramene" id="ORUFI08G08160.1">
    <property type="protein sequence ID" value="ORUFI08G08160.1"/>
    <property type="gene ID" value="ORUFI08G08160"/>
</dbReference>
<dbReference type="PROSITE" id="PS51762">
    <property type="entry name" value="GH16_2"/>
    <property type="match status" value="1"/>
</dbReference>
<keyword evidence="1 8" id="KW-0808">Transferase</keyword>
<evidence type="ECO:0000256" key="4">
    <source>
        <dbReference type="ARBA" id="ARBA00023180"/>
    </source>
</evidence>
<protein>
    <recommendedName>
        <fullName evidence="8">Xyloglucan endotransglucosylase/hydrolase</fullName>
        <ecNumber evidence="8">2.4.1.207</ecNumber>
    </recommendedName>
</protein>
<comment type="subcellular location">
    <subcellularLocation>
        <location evidence="8">Secreted</location>
        <location evidence="8">Cell wall</location>
    </subcellularLocation>
    <subcellularLocation>
        <location evidence="8">Secreted</location>
        <location evidence="8">Extracellular space</location>
        <location evidence="8">Apoplast</location>
    </subcellularLocation>
</comment>
<keyword evidence="11" id="KW-1185">Reference proteome</keyword>
<keyword evidence="8" id="KW-0732">Signal</keyword>
<dbReference type="eggNOG" id="ENOG502QQ71">
    <property type="taxonomic scope" value="Eukaryota"/>
</dbReference>
<sequence>MAKHLALSVAAAVAVSWLAASSAAAAGFYEKFDVVGAGDHVRVVSDDGKTQQVALTLDRSSGSGFTSKDTYLFGEFSVQMKLVGGNSAGTVTSFYLSSGEGDGHDEIDIEFMGNLSGNPYVMNTNVWANGDGKKEHQFYLWFDPTADFHTYKIIWNPQNIIFQVDDVPVRTFKKYDDLAYPQSKPMRLHATLWDGSYWATRHGDVKIDWSGAPFVVSYRGYSANACVNNNPAGGWSSSSCPEGTSAWIHRELDGAELGTVAWAERNYMSYNYCADGWRFPQGFPAECYRK</sequence>
<dbReference type="CDD" id="cd02176">
    <property type="entry name" value="GH16_XET"/>
    <property type="match status" value="1"/>
</dbReference>
<reference evidence="11" key="1">
    <citation type="submission" date="2013-06" db="EMBL/GenBank/DDBJ databases">
        <authorList>
            <person name="Zhao Q."/>
        </authorList>
    </citation>
    <scope>NUCLEOTIDE SEQUENCE</scope>
    <source>
        <strain evidence="11">cv. W1943</strain>
    </source>
</reference>
<organism evidence="10 11">
    <name type="scientific">Oryza rufipogon</name>
    <name type="common">Brownbeard rice</name>
    <name type="synonym">Asian wild rice</name>
    <dbReference type="NCBI Taxonomy" id="4529"/>
    <lineage>
        <taxon>Eukaryota</taxon>
        <taxon>Viridiplantae</taxon>
        <taxon>Streptophyta</taxon>
        <taxon>Embryophyta</taxon>
        <taxon>Tracheophyta</taxon>
        <taxon>Spermatophyta</taxon>
        <taxon>Magnoliopsida</taxon>
        <taxon>Liliopsida</taxon>
        <taxon>Poales</taxon>
        <taxon>Poaceae</taxon>
        <taxon>BOP clade</taxon>
        <taxon>Oryzoideae</taxon>
        <taxon>Oryzeae</taxon>
        <taxon>Oryzinae</taxon>
        <taxon>Oryza</taxon>
    </lineage>
</organism>
<feature type="active site" description="Proton donor" evidence="6">
    <location>
        <position position="110"/>
    </location>
</feature>
<evidence type="ECO:0000313" key="11">
    <source>
        <dbReference type="Proteomes" id="UP000008022"/>
    </source>
</evidence>
<dbReference type="EnsemblPlants" id="ORUFI08G08160.1">
    <property type="protein sequence ID" value="ORUFI08G08160.1"/>
    <property type="gene ID" value="ORUFI08G08160"/>
</dbReference>
<keyword evidence="3" id="KW-1015">Disulfide bond</keyword>
<dbReference type="SUPFAM" id="SSF49899">
    <property type="entry name" value="Concanavalin A-like lectins/glucanases"/>
    <property type="match status" value="1"/>
</dbReference>
<feature type="domain" description="GH16" evidence="9">
    <location>
        <begin position="15"/>
        <end position="218"/>
    </location>
</feature>
<evidence type="ECO:0000256" key="2">
    <source>
        <dbReference type="ARBA" id="ARBA00022801"/>
    </source>
</evidence>
<dbReference type="PANTHER" id="PTHR31062">
    <property type="entry name" value="XYLOGLUCAN ENDOTRANSGLUCOSYLASE/HYDROLASE PROTEIN 8-RELATED"/>
    <property type="match status" value="1"/>
</dbReference>
<dbReference type="InterPro" id="IPR013320">
    <property type="entry name" value="ConA-like_dom_sf"/>
</dbReference>
<dbReference type="InterPro" id="IPR008264">
    <property type="entry name" value="Beta_glucanase"/>
</dbReference>
<dbReference type="GO" id="GO:0071555">
    <property type="term" value="P:cell wall organization"/>
    <property type="evidence" value="ECO:0007669"/>
    <property type="project" value="UniProtKB-KW"/>
</dbReference>
<dbReference type="PROSITE" id="PS01034">
    <property type="entry name" value="GH16_1"/>
    <property type="match status" value="1"/>
</dbReference>
<dbReference type="InterPro" id="IPR010713">
    <property type="entry name" value="XET_C"/>
</dbReference>
<reference evidence="10" key="2">
    <citation type="submission" date="2015-06" db="UniProtKB">
        <authorList>
            <consortium name="EnsemblPlants"/>
        </authorList>
    </citation>
    <scope>IDENTIFICATION</scope>
</reference>
<evidence type="ECO:0000256" key="3">
    <source>
        <dbReference type="ARBA" id="ARBA00023157"/>
    </source>
</evidence>
<comment type="PTM">
    <text evidence="8">Contains at least one intrachain disulfide bond essential for its enzymatic activity.</text>
</comment>
<keyword evidence="8" id="KW-0052">Apoplast</keyword>
<dbReference type="AlphaFoldDB" id="A0A0E0QG26"/>
<keyword evidence="4" id="KW-0325">Glycoprotein</keyword>
<dbReference type="STRING" id="4529.A0A0E0QG26"/>
<feature type="chain" id="PRO_5005116165" description="Xyloglucan endotransglucosylase/hydrolase" evidence="8">
    <location>
        <begin position="26"/>
        <end position="290"/>
    </location>
</feature>
<dbReference type="GO" id="GO:0004553">
    <property type="term" value="F:hydrolase activity, hydrolyzing O-glycosyl compounds"/>
    <property type="evidence" value="ECO:0007669"/>
    <property type="project" value="InterPro"/>
</dbReference>
<keyword evidence="8" id="KW-0964">Secreted</keyword>
<evidence type="ECO:0000256" key="1">
    <source>
        <dbReference type="ARBA" id="ARBA00022679"/>
    </source>
</evidence>
<keyword evidence="5 8" id="KW-0326">Glycosidase</keyword>
<dbReference type="Proteomes" id="UP000008022">
    <property type="component" value="Unassembled WGS sequence"/>
</dbReference>
<keyword evidence="2 8" id="KW-0378">Hydrolase</keyword>
<dbReference type="PRINTS" id="PR00737">
    <property type="entry name" value="GLHYDRLASE16"/>
</dbReference>